<evidence type="ECO:0000256" key="1">
    <source>
        <dbReference type="ARBA" id="ARBA00001933"/>
    </source>
</evidence>
<dbReference type="Gene3D" id="3.40.640.10">
    <property type="entry name" value="Type I PLP-dependent aspartate aminotransferase-like (Major domain)"/>
    <property type="match status" value="1"/>
</dbReference>
<dbReference type="GO" id="GO:0046872">
    <property type="term" value="F:metal ion binding"/>
    <property type="evidence" value="ECO:0007669"/>
    <property type="project" value="UniProtKB-KW"/>
</dbReference>
<dbReference type="InterPro" id="IPR016454">
    <property type="entry name" value="Cysteine_dSase"/>
</dbReference>
<evidence type="ECO:0000313" key="13">
    <source>
        <dbReference type="Proteomes" id="UP000320513"/>
    </source>
</evidence>
<protein>
    <recommendedName>
        <fullName evidence="3">cysteine desulfurase</fullName>
        <ecNumber evidence="3">2.8.1.7</ecNumber>
    </recommendedName>
</protein>
<comment type="catalytic activity">
    <reaction evidence="10">
        <text>(sulfur carrier)-H + L-cysteine = (sulfur carrier)-SH + L-alanine</text>
        <dbReference type="Rhea" id="RHEA:43892"/>
        <dbReference type="Rhea" id="RHEA-COMP:14737"/>
        <dbReference type="Rhea" id="RHEA-COMP:14739"/>
        <dbReference type="ChEBI" id="CHEBI:29917"/>
        <dbReference type="ChEBI" id="CHEBI:35235"/>
        <dbReference type="ChEBI" id="CHEBI:57972"/>
        <dbReference type="ChEBI" id="CHEBI:64428"/>
        <dbReference type="EC" id="2.8.1.7"/>
    </reaction>
</comment>
<evidence type="ECO:0000256" key="4">
    <source>
        <dbReference type="ARBA" id="ARBA00022576"/>
    </source>
</evidence>
<name>A0A557XC32_9MYCO</name>
<evidence type="ECO:0000256" key="9">
    <source>
        <dbReference type="ARBA" id="ARBA00023014"/>
    </source>
</evidence>
<keyword evidence="4" id="KW-0032">Aminotransferase</keyword>
<dbReference type="PIRSF" id="PIRSF005572">
    <property type="entry name" value="NifS"/>
    <property type="match status" value="1"/>
</dbReference>
<evidence type="ECO:0000256" key="8">
    <source>
        <dbReference type="ARBA" id="ARBA00023004"/>
    </source>
</evidence>
<evidence type="ECO:0000256" key="10">
    <source>
        <dbReference type="ARBA" id="ARBA00050776"/>
    </source>
</evidence>
<dbReference type="Pfam" id="PF00266">
    <property type="entry name" value="Aminotran_5"/>
    <property type="match status" value="1"/>
</dbReference>
<evidence type="ECO:0000256" key="3">
    <source>
        <dbReference type="ARBA" id="ARBA00012239"/>
    </source>
</evidence>
<evidence type="ECO:0000313" key="12">
    <source>
        <dbReference type="EMBL" id="TVS83077.1"/>
    </source>
</evidence>
<dbReference type="PANTHER" id="PTHR11601:SF34">
    <property type="entry name" value="CYSTEINE DESULFURASE"/>
    <property type="match status" value="1"/>
</dbReference>
<organism evidence="12 13">
    <name type="scientific">Mycobacterium helveticum</name>
    <dbReference type="NCBI Taxonomy" id="2592811"/>
    <lineage>
        <taxon>Bacteria</taxon>
        <taxon>Bacillati</taxon>
        <taxon>Actinomycetota</taxon>
        <taxon>Actinomycetes</taxon>
        <taxon>Mycobacteriales</taxon>
        <taxon>Mycobacteriaceae</taxon>
        <taxon>Mycobacterium</taxon>
    </lineage>
</organism>
<evidence type="ECO:0000256" key="5">
    <source>
        <dbReference type="ARBA" id="ARBA00022679"/>
    </source>
</evidence>
<keyword evidence="7" id="KW-0663">Pyridoxal phosphate</keyword>
<evidence type="ECO:0000259" key="11">
    <source>
        <dbReference type="Pfam" id="PF00266"/>
    </source>
</evidence>
<dbReference type="Gene3D" id="3.90.1150.10">
    <property type="entry name" value="Aspartate Aminotransferase, domain 1"/>
    <property type="match status" value="1"/>
</dbReference>
<dbReference type="AlphaFoldDB" id="A0A557XC32"/>
<keyword evidence="9" id="KW-0411">Iron-sulfur</keyword>
<keyword evidence="13" id="KW-1185">Reference proteome</keyword>
<dbReference type="RefSeq" id="WP_145039650.1">
    <property type="nucleotide sequence ID" value="NZ_VMQU01000159.1"/>
</dbReference>
<keyword evidence="8" id="KW-0408">Iron</keyword>
<accession>A0A557XC32</accession>
<dbReference type="Proteomes" id="UP000320513">
    <property type="component" value="Unassembled WGS sequence"/>
</dbReference>
<feature type="non-terminal residue" evidence="12">
    <location>
        <position position="1"/>
    </location>
</feature>
<dbReference type="InterPro" id="IPR015424">
    <property type="entry name" value="PyrdxlP-dep_Trfase"/>
</dbReference>
<dbReference type="GO" id="GO:0031071">
    <property type="term" value="F:cysteine desulfurase activity"/>
    <property type="evidence" value="ECO:0007669"/>
    <property type="project" value="UniProtKB-EC"/>
</dbReference>
<sequence length="383" mass="39483">TPMHPAAVEAMTAVLGTVGNASSLHTSGRAARRRIEESRELIADRLGARPSEVIFTAGGTESDNLAVKGIYWARRDADPRHRRIVTTEVEHHAVLDAVNWLAEHEGARVTRLPTSPDGSVSAAALREVLQTHDDVALVSVMWANNEVGTVLPVAELAAVAAEFGVPLHSDAVQAVGQLPVDFAAGPLSAMSLTAHKFGGPAGVGALLLRRDVGCVPLLHGGGQERDIRSGTADVAGAVGMAAAVRIAVDGLQVQGVRLRALRDRLVDGVLAGIDDVSFNGARDPLRLPGNAHFTFRGCEGDALLMLLDANGIECSTGSACTAGVAQPSHVLVAMGADPASARGSLRFSLGHNSVDADVDALLAMLPGAVDRARRAALAAAGAS</sequence>
<dbReference type="FunFam" id="3.40.640.10:FF:000084">
    <property type="entry name" value="IscS-like cysteine desulfurase"/>
    <property type="match status" value="1"/>
</dbReference>
<dbReference type="EC" id="2.8.1.7" evidence="3"/>
<evidence type="ECO:0000256" key="7">
    <source>
        <dbReference type="ARBA" id="ARBA00022898"/>
    </source>
</evidence>
<reference evidence="12 13" key="1">
    <citation type="submission" date="2019-07" db="EMBL/GenBank/DDBJ databases">
        <title>New Mycobacterium species.</title>
        <authorList>
            <person name="Tortoli E."/>
            <person name="Ghielmetti G."/>
            <person name="Friedel U."/>
            <person name="Trovato A."/>
        </authorList>
    </citation>
    <scope>NUCLEOTIDE SEQUENCE [LARGE SCALE GENOMIC DNA]</scope>
    <source>
        <strain evidence="12 13">16-83</strain>
    </source>
</reference>
<comment type="similarity">
    <text evidence="2">Belongs to the class-V pyridoxal-phosphate-dependent aminotransferase family. NifS/IscS subfamily.</text>
</comment>
<dbReference type="GO" id="GO:0008483">
    <property type="term" value="F:transaminase activity"/>
    <property type="evidence" value="ECO:0007669"/>
    <property type="project" value="UniProtKB-KW"/>
</dbReference>
<dbReference type="InterPro" id="IPR015422">
    <property type="entry name" value="PyrdxlP-dep_Trfase_small"/>
</dbReference>
<dbReference type="Gene3D" id="1.10.260.50">
    <property type="match status" value="1"/>
</dbReference>
<gene>
    <name evidence="12" type="ORF">FPZ47_24440</name>
</gene>
<dbReference type="EMBL" id="VMQU01000159">
    <property type="protein sequence ID" value="TVS83077.1"/>
    <property type="molecule type" value="Genomic_DNA"/>
</dbReference>
<evidence type="ECO:0000256" key="6">
    <source>
        <dbReference type="ARBA" id="ARBA00022723"/>
    </source>
</evidence>
<dbReference type="SUPFAM" id="SSF53383">
    <property type="entry name" value="PLP-dependent transferases"/>
    <property type="match status" value="1"/>
</dbReference>
<comment type="caution">
    <text evidence="12">The sequence shown here is derived from an EMBL/GenBank/DDBJ whole genome shotgun (WGS) entry which is preliminary data.</text>
</comment>
<keyword evidence="6" id="KW-0479">Metal-binding</keyword>
<dbReference type="InterPro" id="IPR015421">
    <property type="entry name" value="PyrdxlP-dep_Trfase_major"/>
</dbReference>
<evidence type="ECO:0000256" key="2">
    <source>
        <dbReference type="ARBA" id="ARBA00006490"/>
    </source>
</evidence>
<proteinExistence type="inferred from homology"/>
<dbReference type="InterPro" id="IPR000192">
    <property type="entry name" value="Aminotrans_V_dom"/>
</dbReference>
<dbReference type="FunFam" id="3.90.1150.10:FF:000053">
    <property type="entry name" value="Cysteine desulfurase NifS"/>
    <property type="match status" value="1"/>
</dbReference>
<dbReference type="GO" id="GO:0051536">
    <property type="term" value="F:iron-sulfur cluster binding"/>
    <property type="evidence" value="ECO:0007669"/>
    <property type="project" value="UniProtKB-KW"/>
</dbReference>
<feature type="domain" description="Aminotransferase class V" evidence="11">
    <location>
        <begin position="6"/>
        <end position="361"/>
    </location>
</feature>
<comment type="cofactor">
    <cofactor evidence="1">
        <name>pyridoxal 5'-phosphate</name>
        <dbReference type="ChEBI" id="CHEBI:597326"/>
    </cofactor>
</comment>
<dbReference type="PANTHER" id="PTHR11601">
    <property type="entry name" value="CYSTEINE DESULFURYLASE FAMILY MEMBER"/>
    <property type="match status" value="1"/>
</dbReference>
<keyword evidence="5" id="KW-0808">Transferase</keyword>